<protein>
    <submittedName>
        <fullName evidence="4">LLM class flavin-dependent oxidoreductase</fullName>
    </submittedName>
</protein>
<keyword evidence="2" id="KW-0503">Monooxygenase</keyword>
<proteinExistence type="predicted"/>
<organism evidence="4 5">
    <name type="scientific">Actinacidiphila acidipaludis</name>
    <dbReference type="NCBI Taxonomy" id="2873382"/>
    <lineage>
        <taxon>Bacteria</taxon>
        <taxon>Bacillati</taxon>
        <taxon>Actinomycetota</taxon>
        <taxon>Actinomycetes</taxon>
        <taxon>Kitasatosporales</taxon>
        <taxon>Streptomycetaceae</taxon>
        <taxon>Actinacidiphila</taxon>
    </lineage>
</organism>
<evidence type="ECO:0000256" key="1">
    <source>
        <dbReference type="ARBA" id="ARBA00023002"/>
    </source>
</evidence>
<comment type="caution">
    <text evidence="4">The sequence shown here is derived from an EMBL/GenBank/DDBJ whole genome shotgun (WGS) entry which is preliminary data.</text>
</comment>
<dbReference type="Gene3D" id="3.20.20.30">
    <property type="entry name" value="Luciferase-like domain"/>
    <property type="match status" value="1"/>
</dbReference>
<evidence type="ECO:0000313" key="4">
    <source>
        <dbReference type="EMBL" id="MBY8881522.1"/>
    </source>
</evidence>
<sequence length="342" mass="35483">MRVGTFVLAAQFPGQGQGEALNRAISGADAAEAAGLDAVWLAEHHFVPYGVCPSAVTLAGVLLGRTSRIGVGTAVSVLPTAHPVALGEQAALLHLASGGRFTLGVGRGGPWVDLTVFGAGIEAFEGGFPESLDLLLRWLREPAVGADGPRYRFPEVPVVPRPDELDDGGPPVVVACTSPGTVRLAAERALPMMLGMHCGDEDKAGMVTLWRHTALAAGHSRETVERAAAGHVSAGVVQVADTRQDAVETLLKSMPGWLQQGLAAHRTHDGNPRAMRDPRAYTELLCALHPVGPPRLCADRLAATAEATGITRFALLAEGSGDLDATVANVARLGGDVLPELA</sequence>
<reference evidence="4 5" key="1">
    <citation type="submission" date="2021-08" db="EMBL/GenBank/DDBJ databases">
        <title>WGS of actinomycetes from Thailand.</title>
        <authorList>
            <person name="Thawai C."/>
        </authorList>
    </citation>
    <scope>NUCLEOTIDE SEQUENCE [LARGE SCALE GENOMIC DNA]</scope>
    <source>
        <strain evidence="4 5">PLK6-54</strain>
    </source>
</reference>
<keyword evidence="1" id="KW-0560">Oxidoreductase</keyword>
<evidence type="ECO:0000256" key="2">
    <source>
        <dbReference type="ARBA" id="ARBA00023033"/>
    </source>
</evidence>
<dbReference type="PANTHER" id="PTHR30137">
    <property type="entry name" value="LUCIFERASE-LIKE MONOOXYGENASE"/>
    <property type="match status" value="1"/>
</dbReference>
<gene>
    <name evidence="4" type="ORF">K7862_28355</name>
</gene>
<dbReference type="EMBL" id="JAINZZ010000050">
    <property type="protein sequence ID" value="MBY8881522.1"/>
    <property type="molecule type" value="Genomic_DNA"/>
</dbReference>
<dbReference type="Pfam" id="PF00296">
    <property type="entry name" value="Bac_luciferase"/>
    <property type="match status" value="1"/>
</dbReference>
<dbReference type="InterPro" id="IPR011251">
    <property type="entry name" value="Luciferase-like_dom"/>
</dbReference>
<dbReference type="Proteomes" id="UP000778578">
    <property type="component" value="Unassembled WGS sequence"/>
</dbReference>
<accession>A0ABS7QHW5</accession>
<dbReference type="InterPro" id="IPR050766">
    <property type="entry name" value="Bact_Lucif_Oxidored"/>
</dbReference>
<name>A0ABS7QHW5_9ACTN</name>
<dbReference type="SUPFAM" id="SSF51679">
    <property type="entry name" value="Bacterial luciferase-like"/>
    <property type="match status" value="1"/>
</dbReference>
<evidence type="ECO:0000259" key="3">
    <source>
        <dbReference type="Pfam" id="PF00296"/>
    </source>
</evidence>
<dbReference type="InterPro" id="IPR036661">
    <property type="entry name" value="Luciferase-like_sf"/>
</dbReference>
<dbReference type="RefSeq" id="WP_222967485.1">
    <property type="nucleotide sequence ID" value="NZ_JAINZZ010000050.1"/>
</dbReference>
<dbReference type="PANTHER" id="PTHR30137:SF8">
    <property type="entry name" value="BLR5498 PROTEIN"/>
    <property type="match status" value="1"/>
</dbReference>
<keyword evidence="5" id="KW-1185">Reference proteome</keyword>
<evidence type="ECO:0000313" key="5">
    <source>
        <dbReference type="Proteomes" id="UP000778578"/>
    </source>
</evidence>
<feature type="domain" description="Luciferase-like" evidence="3">
    <location>
        <begin position="1"/>
        <end position="311"/>
    </location>
</feature>